<organism evidence="3 4">
    <name type="scientific">Marinicrinis sediminis</name>
    <dbReference type="NCBI Taxonomy" id="1652465"/>
    <lineage>
        <taxon>Bacteria</taxon>
        <taxon>Bacillati</taxon>
        <taxon>Bacillota</taxon>
        <taxon>Bacilli</taxon>
        <taxon>Bacillales</taxon>
        <taxon>Paenibacillaceae</taxon>
    </lineage>
</organism>
<name>A0ABW5RD67_9BACL</name>
<evidence type="ECO:0000313" key="3">
    <source>
        <dbReference type="EMBL" id="MFD2672344.1"/>
    </source>
</evidence>
<keyword evidence="2" id="KW-0732">Signal</keyword>
<feature type="chain" id="PRO_5045065075" evidence="2">
    <location>
        <begin position="19"/>
        <end position="182"/>
    </location>
</feature>
<proteinExistence type="predicted"/>
<dbReference type="RefSeq" id="WP_379929903.1">
    <property type="nucleotide sequence ID" value="NZ_JBHUMM010000037.1"/>
</dbReference>
<comment type="caution">
    <text evidence="3">The sequence shown here is derived from an EMBL/GenBank/DDBJ whole genome shotgun (WGS) entry which is preliminary data.</text>
</comment>
<protein>
    <submittedName>
        <fullName evidence="3">YhcN/YlaJ family sporulation lipoprotein</fullName>
    </submittedName>
</protein>
<dbReference type="NCBIfam" id="TIGR02898">
    <property type="entry name" value="spore_YhcN_YlaJ"/>
    <property type="match status" value="1"/>
</dbReference>
<reference evidence="4" key="1">
    <citation type="journal article" date="2019" name="Int. J. Syst. Evol. Microbiol.">
        <title>The Global Catalogue of Microorganisms (GCM) 10K type strain sequencing project: providing services to taxonomists for standard genome sequencing and annotation.</title>
        <authorList>
            <consortium name="The Broad Institute Genomics Platform"/>
            <consortium name="The Broad Institute Genome Sequencing Center for Infectious Disease"/>
            <person name="Wu L."/>
            <person name="Ma J."/>
        </authorList>
    </citation>
    <scope>NUCLEOTIDE SEQUENCE [LARGE SCALE GENOMIC DNA]</scope>
    <source>
        <strain evidence="4">KCTC 33676</strain>
    </source>
</reference>
<keyword evidence="3" id="KW-0449">Lipoprotein</keyword>
<keyword evidence="4" id="KW-1185">Reference proteome</keyword>
<dbReference type="InterPro" id="IPR019076">
    <property type="entry name" value="Spore_lipoprot_YhcN/YlaJ-like"/>
</dbReference>
<accession>A0ABW5RD67</accession>
<dbReference type="InterPro" id="IPR014247">
    <property type="entry name" value="Spore_lipoprot_YhcN/YlaJ"/>
</dbReference>
<sequence>MRYVICLLILFMMLLGCANNNNQASPPSQNNHEVRVKQTIPPKQEITDDEKVSTRLEKLAMQVPDVEGARCVVMGNTAIVGIDVDSSLDRSRIGTIKYSVAEALRKDPHGAHAMVTADIDLNARLREIRQEIANGRPFSGFAEEMADIVGRMMPQLPKDVRVTPHQEDQRKEDQQKLDQSHM</sequence>
<dbReference type="Pfam" id="PF09580">
    <property type="entry name" value="Spore_YhcN_YlaJ"/>
    <property type="match status" value="1"/>
</dbReference>
<feature type="region of interest" description="Disordered" evidence="1">
    <location>
        <begin position="160"/>
        <end position="182"/>
    </location>
</feature>
<feature type="signal peptide" evidence="2">
    <location>
        <begin position="1"/>
        <end position="18"/>
    </location>
</feature>
<evidence type="ECO:0000313" key="4">
    <source>
        <dbReference type="Proteomes" id="UP001597497"/>
    </source>
</evidence>
<dbReference type="PROSITE" id="PS51257">
    <property type="entry name" value="PROKAR_LIPOPROTEIN"/>
    <property type="match status" value="1"/>
</dbReference>
<evidence type="ECO:0000256" key="2">
    <source>
        <dbReference type="SAM" id="SignalP"/>
    </source>
</evidence>
<dbReference type="EMBL" id="JBHUMM010000037">
    <property type="protein sequence ID" value="MFD2672344.1"/>
    <property type="molecule type" value="Genomic_DNA"/>
</dbReference>
<gene>
    <name evidence="3" type="ORF">ACFSUC_12285</name>
</gene>
<evidence type="ECO:0000256" key="1">
    <source>
        <dbReference type="SAM" id="MobiDB-lite"/>
    </source>
</evidence>
<dbReference type="Proteomes" id="UP001597497">
    <property type="component" value="Unassembled WGS sequence"/>
</dbReference>